<proteinExistence type="predicted"/>
<evidence type="ECO:0000313" key="2">
    <source>
        <dbReference type="Proteomes" id="UP000286045"/>
    </source>
</evidence>
<name>A0A439DGE0_9PEZI</name>
<dbReference type="Proteomes" id="UP000286045">
    <property type="component" value="Unassembled WGS sequence"/>
</dbReference>
<dbReference type="EMBL" id="RYZI01000026">
    <property type="protein sequence ID" value="RWA13485.1"/>
    <property type="molecule type" value="Genomic_DNA"/>
</dbReference>
<evidence type="ECO:0000313" key="1">
    <source>
        <dbReference type="EMBL" id="RWA13485.1"/>
    </source>
</evidence>
<protein>
    <recommendedName>
        <fullName evidence="3">Protein kinase domain-containing protein</fullName>
    </recommendedName>
</protein>
<organism evidence="1 2">
    <name type="scientific">Xylaria grammica</name>
    <dbReference type="NCBI Taxonomy" id="363999"/>
    <lineage>
        <taxon>Eukaryota</taxon>
        <taxon>Fungi</taxon>
        <taxon>Dikarya</taxon>
        <taxon>Ascomycota</taxon>
        <taxon>Pezizomycotina</taxon>
        <taxon>Sordariomycetes</taxon>
        <taxon>Xylariomycetidae</taxon>
        <taxon>Xylariales</taxon>
        <taxon>Xylariaceae</taxon>
        <taxon>Xylaria</taxon>
    </lineage>
</organism>
<gene>
    <name evidence="1" type="ORF">EKO27_g1629</name>
</gene>
<reference evidence="1 2" key="1">
    <citation type="submission" date="2018-12" db="EMBL/GenBank/DDBJ databases">
        <title>Draft genome sequence of Xylaria grammica IHI A82.</title>
        <authorList>
            <person name="Buettner E."/>
            <person name="Kellner H."/>
        </authorList>
    </citation>
    <scope>NUCLEOTIDE SEQUENCE [LARGE SCALE GENOMIC DNA]</scope>
    <source>
        <strain evidence="1 2">IHI A82</strain>
    </source>
</reference>
<dbReference type="Pfam" id="PF13095">
    <property type="entry name" value="FTA2"/>
    <property type="match status" value="1"/>
</dbReference>
<accession>A0A439DGE0</accession>
<keyword evidence="2" id="KW-1185">Reference proteome</keyword>
<sequence>MAGDVEENRRLLSAPELPECEGPKLKAFPYRDSRITWIEWINPIIDESTSGGEGYVFKVEINSRIYALKVFKFSNPSQYRIALGPMPKRPVTDAELGFHTDPFYAECRAYAQIETRRRIQGLKRKDIANCYGFMVLTREDEEVLAEYGIDLWCDIPLDDEYRIRAEGSPARALVKEYIEEDVEMDEKTRKHILATIKWMNRNKILINDIYPRNFKGGYLLDLGSSWTKPHCLWQNTSRQTLIAVLTADVVRFEEMVEEMGFGTGRSLRSRPALSEYI</sequence>
<dbReference type="STRING" id="363999.A0A439DGE0"/>
<dbReference type="AlphaFoldDB" id="A0A439DGE0"/>
<evidence type="ECO:0008006" key="3">
    <source>
        <dbReference type="Google" id="ProtNLM"/>
    </source>
</evidence>
<comment type="caution">
    <text evidence="1">The sequence shown here is derived from an EMBL/GenBank/DDBJ whole genome shotgun (WGS) entry which is preliminary data.</text>
</comment>
<dbReference type="InterPro" id="IPR025213">
    <property type="entry name" value="Sim4_Fta2"/>
</dbReference>